<dbReference type="InterPro" id="IPR006665">
    <property type="entry name" value="OmpA-like"/>
</dbReference>
<dbReference type="SUPFAM" id="SSF103088">
    <property type="entry name" value="OmpA-like"/>
    <property type="match status" value="1"/>
</dbReference>
<dbReference type="Pfam" id="PF00691">
    <property type="entry name" value="OmpA"/>
    <property type="match status" value="1"/>
</dbReference>
<name>A0ABQ5KR70_9EUKA</name>
<evidence type="ECO:0000259" key="2">
    <source>
        <dbReference type="PROSITE" id="PS51123"/>
    </source>
</evidence>
<evidence type="ECO:0000313" key="3">
    <source>
        <dbReference type="EMBL" id="GKT33869.1"/>
    </source>
</evidence>
<keyword evidence="3" id="KW-0282">Flagellum</keyword>
<reference evidence="3" key="1">
    <citation type="submission" date="2022-03" db="EMBL/GenBank/DDBJ databases">
        <title>Draft genome sequence of Aduncisulcus paluster, a free-living microaerophilic Fornicata.</title>
        <authorList>
            <person name="Yuyama I."/>
            <person name="Kume K."/>
            <person name="Tamura T."/>
            <person name="Inagaki Y."/>
            <person name="Hashimoto T."/>
        </authorList>
    </citation>
    <scope>NUCLEOTIDE SEQUENCE</scope>
    <source>
        <strain evidence="3">NY0171</strain>
    </source>
</reference>
<dbReference type="Proteomes" id="UP001057375">
    <property type="component" value="Unassembled WGS sequence"/>
</dbReference>
<feature type="region of interest" description="Disordered" evidence="1">
    <location>
        <begin position="1"/>
        <end position="48"/>
    </location>
</feature>
<organism evidence="3 4">
    <name type="scientific">Aduncisulcus paluster</name>
    <dbReference type="NCBI Taxonomy" id="2918883"/>
    <lineage>
        <taxon>Eukaryota</taxon>
        <taxon>Metamonada</taxon>
        <taxon>Carpediemonas-like organisms</taxon>
        <taxon>Aduncisulcus</taxon>
    </lineage>
</organism>
<dbReference type="Gene3D" id="3.30.1330.60">
    <property type="entry name" value="OmpA-like domain"/>
    <property type="match status" value="1"/>
</dbReference>
<protein>
    <submittedName>
        <fullName evidence="3">Flagellar motor protein MotB</fullName>
    </submittedName>
</protein>
<gene>
    <name evidence="3" type="ORF">ADUPG1_007545</name>
</gene>
<dbReference type="InterPro" id="IPR036737">
    <property type="entry name" value="OmpA-like_sf"/>
</dbReference>
<comment type="caution">
    <text evidence="3">The sequence shown here is derived from an EMBL/GenBank/DDBJ whole genome shotgun (WGS) entry which is preliminary data.</text>
</comment>
<dbReference type="EMBL" id="BQXS01010562">
    <property type="protein sequence ID" value="GKT33869.1"/>
    <property type="molecule type" value="Genomic_DNA"/>
</dbReference>
<proteinExistence type="predicted"/>
<dbReference type="PANTHER" id="PTHR30329">
    <property type="entry name" value="STATOR ELEMENT OF FLAGELLAR MOTOR COMPLEX"/>
    <property type="match status" value="1"/>
</dbReference>
<feature type="compositionally biased region" description="Basic and acidic residues" evidence="1">
    <location>
        <begin position="16"/>
        <end position="31"/>
    </location>
</feature>
<dbReference type="PANTHER" id="PTHR30329:SF21">
    <property type="entry name" value="LIPOPROTEIN YIAD-RELATED"/>
    <property type="match status" value="1"/>
</dbReference>
<keyword evidence="4" id="KW-1185">Reference proteome</keyword>
<evidence type="ECO:0000313" key="4">
    <source>
        <dbReference type="Proteomes" id="UP001057375"/>
    </source>
</evidence>
<feature type="domain" description="OmpA-like" evidence="2">
    <location>
        <begin position="76"/>
        <end position="195"/>
    </location>
</feature>
<evidence type="ECO:0000256" key="1">
    <source>
        <dbReference type="SAM" id="MobiDB-lite"/>
    </source>
</evidence>
<keyword evidence="3" id="KW-0966">Cell projection</keyword>
<keyword evidence="3" id="KW-0969">Cilium</keyword>
<feature type="compositionally biased region" description="Polar residues" evidence="1">
    <location>
        <begin position="32"/>
        <end position="42"/>
    </location>
</feature>
<dbReference type="InterPro" id="IPR050330">
    <property type="entry name" value="Bact_OuterMem_StrucFunc"/>
</dbReference>
<dbReference type="CDD" id="cd07185">
    <property type="entry name" value="OmpA_C-like"/>
    <property type="match status" value="1"/>
</dbReference>
<dbReference type="PROSITE" id="PS51123">
    <property type="entry name" value="OMPA_2"/>
    <property type="match status" value="1"/>
</dbReference>
<sequence>MRRSMGFLQGAQDTAEAEKESLSQYHADKSESGSGDSVGQDSESADVSKLIEEITQEFNDTSDKDNQEVQLTLKGNNEFTLDIPSSLIFEEGEYELTNPNAKRFITKVSKVLRTMTQEFDIEVAGHTGSNYQRSNGIPRDSWDVSALRSIAVVKEFIKNRIDPATLKVSAFGSYRPKSDNAFENRRVELRFVSTSQDSNRMAEDESFFDRIEE</sequence>
<accession>A0ABQ5KR70</accession>